<keyword evidence="4" id="KW-1185">Reference proteome</keyword>
<organism evidence="3 4">
    <name type="scientific">Myceligenerans indicum</name>
    <dbReference type="NCBI Taxonomy" id="2593663"/>
    <lineage>
        <taxon>Bacteria</taxon>
        <taxon>Bacillati</taxon>
        <taxon>Actinomycetota</taxon>
        <taxon>Actinomycetes</taxon>
        <taxon>Micrococcales</taxon>
        <taxon>Promicromonosporaceae</taxon>
        <taxon>Myceligenerans</taxon>
    </lineage>
</organism>
<evidence type="ECO:0000313" key="4">
    <source>
        <dbReference type="Proteomes" id="UP000675409"/>
    </source>
</evidence>
<dbReference type="Pfam" id="PF13239">
    <property type="entry name" value="2TM"/>
    <property type="match status" value="1"/>
</dbReference>
<keyword evidence="1" id="KW-0472">Membrane</keyword>
<feature type="transmembrane region" description="Helical" evidence="1">
    <location>
        <begin position="25"/>
        <end position="45"/>
    </location>
</feature>
<evidence type="ECO:0000313" key="3">
    <source>
        <dbReference type="EMBL" id="MBL0886406.1"/>
    </source>
</evidence>
<dbReference type="InterPro" id="IPR016174">
    <property type="entry name" value="Di-haem_cyt_TM"/>
</dbReference>
<name>A0ABS1LJJ0_9MICO</name>
<reference evidence="3 4" key="1">
    <citation type="journal article" date="2021" name="Arch. Microbiol.">
        <title>Myceligenerans indicum sp. nov., an actinobacterium isolated from mangrove sediment of Sundarbans, India.</title>
        <authorList>
            <person name="Asha K."/>
            <person name="Bhadury P."/>
        </authorList>
    </citation>
    <scope>NUCLEOTIDE SEQUENCE [LARGE SCALE GENOMIC DNA]</scope>
    <source>
        <strain evidence="3 4">I2</strain>
    </source>
</reference>
<dbReference type="InterPro" id="IPR025698">
    <property type="entry name" value="2TM_dom"/>
</dbReference>
<gene>
    <name evidence="3" type="ORF">HGK34_09010</name>
</gene>
<dbReference type="SUPFAM" id="SSF81342">
    <property type="entry name" value="Transmembrane di-heme cytochromes"/>
    <property type="match status" value="1"/>
</dbReference>
<feature type="domain" description="2TM" evidence="2">
    <location>
        <begin position="14"/>
        <end position="85"/>
    </location>
</feature>
<keyword evidence="1" id="KW-1133">Transmembrane helix</keyword>
<evidence type="ECO:0000256" key="1">
    <source>
        <dbReference type="SAM" id="Phobius"/>
    </source>
</evidence>
<keyword evidence="1" id="KW-0812">Transmembrane</keyword>
<dbReference type="EMBL" id="JABBYC010000011">
    <property type="protein sequence ID" value="MBL0886406.1"/>
    <property type="molecule type" value="Genomic_DNA"/>
</dbReference>
<dbReference type="Proteomes" id="UP000675409">
    <property type="component" value="Unassembled WGS sequence"/>
</dbReference>
<comment type="caution">
    <text evidence="3">The sequence shown here is derived from an EMBL/GenBank/DDBJ whole genome shotgun (WGS) entry which is preliminary data.</text>
</comment>
<proteinExistence type="predicted"/>
<dbReference type="RefSeq" id="WP_201846314.1">
    <property type="nucleotide sequence ID" value="NZ_JABBYC010000011.1"/>
</dbReference>
<protein>
    <submittedName>
        <fullName evidence="3">2TM domain-containing protein</fullName>
    </submittedName>
</protein>
<sequence>MSTNDNRDADRRTQAVERLKKRSEFWTHLAVYVLINAMLVVVWFFTTADGFFWPVFPLVGWGIGLFFHGVDTFRRPFSEDRIRREMDRMA</sequence>
<feature type="transmembrane region" description="Helical" evidence="1">
    <location>
        <begin position="51"/>
        <end position="73"/>
    </location>
</feature>
<accession>A0ABS1LJJ0</accession>
<evidence type="ECO:0000259" key="2">
    <source>
        <dbReference type="Pfam" id="PF13239"/>
    </source>
</evidence>